<organism evidence="3 4">
    <name type="scientific">Wallemia mellicola (strain ATCC MYA-4683 / CBS 633.66)</name>
    <name type="common">Wallemia sebi (CBS 633.66)</name>
    <dbReference type="NCBI Taxonomy" id="671144"/>
    <lineage>
        <taxon>Eukaryota</taxon>
        <taxon>Fungi</taxon>
        <taxon>Dikarya</taxon>
        <taxon>Basidiomycota</taxon>
        <taxon>Wallemiomycotina</taxon>
        <taxon>Wallemiomycetes</taxon>
        <taxon>Wallemiales</taxon>
        <taxon>Wallemiaceae</taxon>
        <taxon>Wallemia</taxon>
    </lineage>
</organism>
<dbReference type="InterPro" id="IPR038765">
    <property type="entry name" value="Papain-like_cys_pep_sf"/>
</dbReference>
<dbReference type="InterPro" id="IPR003323">
    <property type="entry name" value="OTU_dom"/>
</dbReference>
<evidence type="ECO:0000313" key="4">
    <source>
        <dbReference type="Proteomes" id="UP000005242"/>
    </source>
</evidence>
<feature type="compositionally biased region" description="Basic and acidic residues" evidence="1">
    <location>
        <begin position="628"/>
        <end position="637"/>
    </location>
</feature>
<feature type="region of interest" description="Disordered" evidence="1">
    <location>
        <begin position="1"/>
        <end position="30"/>
    </location>
</feature>
<feature type="compositionally biased region" description="Low complexity" evidence="1">
    <location>
        <begin position="524"/>
        <end position="544"/>
    </location>
</feature>
<evidence type="ECO:0000256" key="1">
    <source>
        <dbReference type="SAM" id="MobiDB-lite"/>
    </source>
</evidence>
<feature type="compositionally biased region" description="Basic and acidic residues" evidence="1">
    <location>
        <begin position="581"/>
        <end position="614"/>
    </location>
</feature>
<proteinExistence type="predicted"/>
<dbReference type="HOGENOM" id="CLU_016187_0_0_1"/>
<sequence>MSLEEFSQRVAQDEIKHSQTQSPSDPYYPQKSRTAYAKRLLEDLPKDVDLDSYCMTVYPSELLTLFSGSTPVNLVSHKPFIRDVEEYRDWVYIGQSVAMFLISPRFKEPLLHELERLNYTVDFSQYKYVLIKGNQVTVMGVLVHCLTAIDCDAVRIRVYNLKAPIRLLSELYTFHSSHPLRFTNFFDVGVTEKQDIAGLSLLKGVGPLTKTFPICSPAAKGYGTVRLQTKISHKFVNALALEHQIVETKMYSKVAHVIRSIGVKPSLFNARTVMVMKGRYNSAKGTFDKICNKPDDVLQGFRIEATIRATNLTWALEIALIHRLLDSQTYDQRYELTELPRSAYIANAQRLISKVQDFNLLKGSSSAKASNEKNKVEADIWQSVGWNNSRRKLTKHNDVNAWWNDHITNREFEKSIRFVSDVFFSETANCKAFFMFVKSRLKCPNCDGIDTFNVGGRTKNFTMKCGNCSERMGKKKSTIMWNELLNGEDKEYFQDAIEATREANCSPRPTSPVRRDSFNSSSCPSDLGSCTSDSSSCPSLYDTSPEPRKRFIAETSSEDSADSICQSSHCSPGSSCSSIHDSPEPPHKKFIVERDSDNLSRSFDAPETHRDRSVIEINSDSPSYPFDTPERDRERSVIEISSDSSEGSPELRKRMFLEVESSQSHVPESVESNSAGSHQCAQSEGEVEAPTNAPAQATSIEQVNDEMQEGPKYMVRTFWKNILDSNFPEGAVHHQIPNHYIRTDGYIVGDGNCMFRAISFALYDDQEKHDDIRKLVVDYMAKNIEGRVGQENAEMLDCSTWVDYLRKMRKEGTHGDEYVLINAALACRTNIVVLSTSGSTKSIKTFRYRGEQLIAICHVNGNHYEALRGTK</sequence>
<evidence type="ECO:0000259" key="2">
    <source>
        <dbReference type="PROSITE" id="PS50802"/>
    </source>
</evidence>
<dbReference type="CDD" id="cd22744">
    <property type="entry name" value="OTU"/>
    <property type="match status" value="1"/>
</dbReference>
<dbReference type="AlphaFoldDB" id="I4Y512"/>
<reference evidence="3 4" key="1">
    <citation type="journal article" date="2012" name="Fungal Genet. Biol.">
        <title>The genome of the xerotolerant mold Wallemia sebi reveals adaptations to osmotic stress and suggests cryptic sexual reproduction.</title>
        <authorList>
            <person name="Padamsee M."/>
            <person name="Kumar T.K.A."/>
            <person name="Riley R."/>
            <person name="Binder M."/>
            <person name="Boyd A."/>
            <person name="Calvo A.M."/>
            <person name="Furukawa K."/>
            <person name="Hesse C."/>
            <person name="Hohmann S."/>
            <person name="James T.Y."/>
            <person name="LaButti K."/>
            <person name="Lapidus A."/>
            <person name="Lindquist E."/>
            <person name="Lucas S."/>
            <person name="Miller K."/>
            <person name="Shantappa S."/>
            <person name="Grigoriev I.V."/>
            <person name="Hibbett D.S."/>
            <person name="McLaughlin D.J."/>
            <person name="Spatafora J.W."/>
            <person name="Aime M.C."/>
        </authorList>
    </citation>
    <scope>NUCLEOTIDE SEQUENCE [LARGE SCALE GENOMIC DNA]</scope>
    <source>
        <strain evidence="4">ATCC MYA-4683 / CBS 633.66</strain>
    </source>
</reference>
<dbReference type="Pfam" id="PF02338">
    <property type="entry name" value="OTU"/>
    <property type="match status" value="1"/>
</dbReference>
<dbReference type="eggNOG" id="ENOG502SATY">
    <property type="taxonomic scope" value="Eukaryota"/>
</dbReference>
<feature type="compositionally biased region" description="Polar residues" evidence="1">
    <location>
        <begin position="660"/>
        <end position="682"/>
    </location>
</feature>
<evidence type="ECO:0000313" key="3">
    <source>
        <dbReference type="EMBL" id="EIM19054.1"/>
    </source>
</evidence>
<dbReference type="RefSeq" id="XP_006960903.1">
    <property type="nucleotide sequence ID" value="XM_006960841.1"/>
</dbReference>
<dbReference type="PROSITE" id="PS50802">
    <property type="entry name" value="OTU"/>
    <property type="match status" value="1"/>
</dbReference>
<protein>
    <submittedName>
        <fullName evidence="3">OTU-domain-containing protein</fullName>
    </submittedName>
</protein>
<accession>I4Y512</accession>
<dbReference type="PANTHER" id="PTHR34863:SF1">
    <property type="entry name" value="OTU DOMAIN-CONTAINING PROTEIN"/>
    <property type="match status" value="1"/>
</dbReference>
<dbReference type="SUPFAM" id="SSF54001">
    <property type="entry name" value="Cysteine proteinases"/>
    <property type="match status" value="1"/>
</dbReference>
<keyword evidence="4" id="KW-1185">Reference proteome</keyword>
<dbReference type="InParanoid" id="I4Y512"/>
<dbReference type="OrthoDB" id="415023at2759"/>
<dbReference type="KEGG" id="wse:WALSEDRAFT_70907"/>
<name>I4Y512_WALMC</name>
<feature type="region of interest" description="Disordered" evidence="1">
    <location>
        <begin position="503"/>
        <end position="546"/>
    </location>
</feature>
<feature type="region of interest" description="Disordered" evidence="1">
    <location>
        <begin position="574"/>
        <end position="692"/>
    </location>
</feature>
<dbReference type="Gene3D" id="3.90.70.80">
    <property type="match status" value="1"/>
</dbReference>
<dbReference type="PANTHER" id="PTHR34863">
    <property type="entry name" value="EXPRESSED PROTEIN"/>
    <property type="match status" value="1"/>
</dbReference>
<dbReference type="EMBL" id="JH668266">
    <property type="protein sequence ID" value="EIM19054.1"/>
    <property type="molecule type" value="Genomic_DNA"/>
</dbReference>
<gene>
    <name evidence="3" type="ORF">WALSEDRAFT_70907</name>
</gene>
<dbReference type="Proteomes" id="UP000005242">
    <property type="component" value="Unassembled WGS sequence"/>
</dbReference>
<dbReference type="GeneID" id="18475818"/>
<feature type="domain" description="OTU" evidence="2">
    <location>
        <begin position="742"/>
        <end position="870"/>
    </location>
</feature>